<evidence type="ECO:0000256" key="1">
    <source>
        <dbReference type="ARBA" id="ARBA00005350"/>
    </source>
</evidence>
<feature type="compositionally biased region" description="Polar residues" evidence="3">
    <location>
        <begin position="87"/>
        <end position="97"/>
    </location>
</feature>
<evidence type="ECO:0000256" key="2">
    <source>
        <dbReference type="RuleBase" id="RU363116"/>
    </source>
</evidence>
<proteinExistence type="inferred from homology"/>
<name>A0A2T9ZJ05_9FUNG</name>
<dbReference type="GO" id="GO:0017128">
    <property type="term" value="F:phospholipid scramblase activity"/>
    <property type="evidence" value="ECO:0007669"/>
    <property type="project" value="InterPro"/>
</dbReference>
<evidence type="ECO:0000313" key="4">
    <source>
        <dbReference type="EMBL" id="PVV04575.1"/>
    </source>
</evidence>
<gene>
    <name evidence="4" type="ORF">BB560_000924</name>
</gene>
<dbReference type="OrthoDB" id="191150at2759"/>
<dbReference type="EMBL" id="MBFS01000106">
    <property type="protein sequence ID" value="PVV04575.1"/>
    <property type="molecule type" value="Genomic_DNA"/>
</dbReference>
<organism evidence="4 5">
    <name type="scientific">Smittium megazygosporum</name>
    <dbReference type="NCBI Taxonomy" id="133381"/>
    <lineage>
        <taxon>Eukaryota</taxon>
        <taxon>Fungi</taxon>
        <taxon>Fungi incertae sedis</taxon>
        <taxon>Zoopagomycota</taxon>
        <taxon>Kickxellomycotina</taxon>
        <taxon>Harpellomycetes</taxon>
        <taxon>Harpellales</taxon>
        <taxon>Legeriomycetaceae</taxon>
        <taxon>Smittium</taxon>
    </lineage>
</organism>
<comment type="similarity">
    <text evidence="1 2">Belongs to the phospholipid scramblase family.</text>
</comment>
<dbReference type="InterPro" id="IPR025659">
    <property type="entry name" value="Tubby-like_C"/>
</dbReference>
<protein>
    <recommendedName>
        <fullName evidence="2">Phospholipid scramblase</fullName>
    </recommendedName>
</protein>
<feature type="region of interest" description="Disordered" evidence="3">
    <location>
        <begin position="67"/>
        <end position="97"/>
    </location>
</feature>
<dbReference type="InterPro" id="IPR005552">
    <property type="entry name" value="Scramblase"/>
</dbReference>
<evidence type="ECO:0000256" key="3">
    <source>
        <dbReference type="SAM" id="MobiDB-lite"/>
    </source>
</evidence>
<dbReference type="GO" id="GO:0005886">
    <property type="term" value="C:plasma membrane"/>
    <property type="evidence" value="ECO:0007669"/>
    <property type="project" value="TreeGrafter"/>
</dbReference>
<keyword evidence="5" id="KW-1185">Reference proteome</keyword>
<dbReference type="Pfam" id="PF03803">
    <property type="entry name" value="Scramblase"/>
    <property type="match status" value="1"/>
</dbReference>
<dbReference type="Proteomes" id="UP000245609">
    <property type="component" value="Unassembled WGS sequence"/>
</dbReference>
<feature type="compositionally biased region" description="Basic and acidic residues" evidence="3">
    <location>
        <begin position="67"/>
        <end position="86"/>
    </location>
</feature>
<comment type="caution">
    <text evidence="4">The sequence shown here is derived from an EMBL/GenBank/DDBJ whole genome shotgun (WGS) entry which is preliminary data.</text>
</comment>
<accession>A0A2T9ZJ05</accession>
<reference evidence="4 5" key="1">
    <citation type="journal article" date="2018" name="MBio">
        <title>Comparative Genomics Reveals the Core Gene Toolbox for the Fungus-Insect Symbiosis.</title>
        <authorList>
            <person name="Wang Y."/>
            <person name="Stata M."/>
            <person name="Wang W."/>
            <person name="Stajich J.E."/>
            <person name="White M.M."/>
            <person name="Moncalvo J.M."/>
        </authorList>
    </citation>
    <scope>NUCLEOTIDE SEQUENCE [LARGE SCALE GENOMIC DNA]</scope>
    <source>
        <strain evidence="4 5">SC-DP-2</strain>
    </source>
</reference>
<dbReference type="PANTHER" id="PTHR23248:SF9">
    <property type="entry name" value="PHOSPHOLIPID SCRAMBLASE"/>
    <property type="match status" value="1"/>
</dbReference>
<dbReference type="AlphaFoldDB" id="A0A2T9ZJ05"/>
<sequence>MLPNSLLSPSLRALRFRIPQNLALGSSMLNSYPLSFTSLSKFRTIYGRRSSQEDFERARRNEQLRAREKQQLEKKYDQQSYDESRSSRYQNNSYINPDTVLNSDSPSAYILSQGALVITRQVEMLNIFAGFEQANRYVIYDINGNVLGYMLEEASLASTILRQVTRLHRPFRVTVFDANYRPVLNISRNFSFINSRIFVEDADGTLIGETQQQWHLFRRKYNLFKQNVQFAKIDAPFLSWQFDALDQDNYLLASVSRNFIGLATEVFTDMGKYVLRMDPSYLAAEQGIASQHSSNPNYSEFGINPRILTYDERAILLANAVSIDFDYFSWHSRH</sequence>
<evidence type="ECO:0000313" key="5">
    <source>
        <dbReference type="Proteomes" id="UP000245609"/>
    </source>
</evidence>
<dbReference type="PANTHER" id="PTHR23248">
    <property type="entry name" value="PHOSPHOLIPID SCRAMBLASE-RELATED"/>
    <property type="match status" value="1"/>
</dbReference>
<dbReference type="SUPFAM" id="SSF54518">
    <property type="entry name" value="Tubby C-terminal domain-like"/>
    <property type="match status" value="1"/>
</dbReference>